<sequence>TCLEFEQGYMYADIALSSSMTLGSWVANFEWKNAVDVWDAAYFDFIVVDMVRPYINQPNLPPNVVFVG</sequence>
<gene>
    <name evidence="1" type="ORF">S01H1_71137</name>
</gene>
<organism evidence="1">
    <name type="scientific">marine sediment metagenome</name>
    <dbReference type="NCBI Taxonomy" id="412755"/>
    <lineage>
        <taxon>unclassified sequences</taxon>
        <taxon>metagenomes</taxon>
        <taxon>ecological metagenomes</taxon>
    </lineage>
</organism>
<feature type="non-terminal residue" evidence="1">
    <location>
        <position position="1"/>
    </location>
</feature>
<name>X0YQW1_9ZZZZ</name>
<accession>X0YQW1</accession>
<comment type="caution">
    <text evidence="1">The sequence shown here is derived from an EMBL/GenBank/DDBJ whole genome shotgun (WGS) entry which is preliminary data.</text>
</comment>
<protein>
    <submittedName>
        <fullName evidence="1">Uncharacterized protein</fullName>
    </submittedName>
</protein>
<dbReference type="EMBL" id="BARS01047351">
    <property type="protein sequence ID" value="GAG39091.1"/>
    <property type="molecule type" value="Genomic_DNA"/>
</dbReference>
<proteinExistence type="predicted"/>
<reference evidence="1" key="1">
    <citation type="journal article" date="2014" name="Front. Microbiol.">
        <title>High frequency of phylogenetically diverse reductive dehalogenase-homologous genes in deep subseafloor sedimentary metagenomes.</title>
        <authorList>
            <person name="Kawai M."/>
            <person name="Futagami T."/>
            <person name="Toyoda A."/>
            <person name="Takaki Y."/>
            <person name="Nishi S."/>
            <person name="Hori S."/>
            <person name="Arai W."/>
            <person name="Tsubouchi T."/>
            <person name="Morono Y."/>
            <person name="Uchiyama I."/>
            <person name="Ito T."/>
            <person name="Fujiyama A."/>
            <person name="Inagaki F."/>
            <person name="Takami H."/>
        </authorList>
    </citation>
    <scope>NUCLEOTIDE SEQUENCE</scope>
    <source>
        <strain evidence="1">Expedition CK06-06</strain>
    </source>
</reference>
<dbReference type="AlphaFoldDB" id="X0YQW1"/>
<evidence type="ECO:0000313" key="1">
    <source>
        <dbReference type="EMBL" id="GAG39091.1"/>
    </source>
</evidence>